<proteinExistence type="predicted"/>
<evidence type="ECO:0000256" key="4">
    <source>
        <dbReference type="ARBA" id="ARBA00023136"/>
    </source>
</evidence>
<dbReference type="Pfam" id="PF06305">
    <property type="entry name" value="LapA_dom"/>
    <property type="match status" value="1"/>
</dbReference>
<accession>A0A6F8PN87</accession>
<evidence type="ECO:0000256" key="1">
    <source>
        <dbReference type="ARBA" id="ARBA00022475"/>
    </source>
</evidence>
<feature type="domain" description="Lipopolysaccharide assembly protein A" evidence="6">
    <location>
        <begin position="24"/>
        <end position="85"/>
    </location>
</feature>
<dbReference type="GO" id="GO:0005886">
    <property type="term" value="C:plasma membrane"/>
    <property type="evidence" value="ECO:0007669"/>
    <property type="project" value="InterPro"/>
</dbReference>
<organism evidence="7 8">
    <name type="scientific">Thiosulfativibrio zosterae</name>
    <dbReference type="NCBI Taxonomy" id="2675053"/>
    <lineage>
        <taxon>Bacteria</taxon>
        <taxon>Pseudomonadati</taxon>
        <taxon>Pseudomonadota</taxon>
        <taxon>Gammaproteobacteria</taxon>
        <taxon>Thiotrichales</taxon>
        <taxon>Piscirickettsiaceae</taxon>
        <taxon>Thiosulfativibrio</taxon>
    </lineage>
</organism>
<dbReference type="KEGG" id="tzo:THMIRHAT_13290"/>
<feature type="transmembrane region" description="Helical" evidence="5">
    <location>
        <begin position="45"/>
        <end position="65"/>
    </location>
</feature>
<keyword evidence="4 5" id="KW-0472">Membrane</keyword>
<gene>
    <name evidence="7" type="ORF">THMIRHAT_13290</name>
</gene>
<protein>
    <recommendedName>
        <fullName evidence="6">Lipopolysaccharide assembly protein A domain-containing protein</fullName>
    </recommendedName>
</protein>
<dbReference type="RefSeq" id="WP_173291369.1">
    <property type="nucleotide sequence ID" value="NZ_AP021888.1"/>
</dbReference>
<keyword evidence="2 5" id="KW-0812">Transmembrane</keyword>
<evidence type="ECO:0000313" key="7">
    <source>
        <dbReference type="EMBL" id="BBP43583.1"/>
    </source>
</evidence>
<evidence type="ECO:0000256" key="3">
    <source>
        <dbReference type="ARBA" id="ARBA00022989"/>
    </source>
</evidence>
<evidence type="ECO:0000313" key="8">
    <source>
        <dbReference type="Proteomes" id="UP000501466"/>
    </source>
</evidence>
<evidence type="ECO:0000256" key="5">
    <source>
        <dbReference type="SAM" id="Phobius"/>
    </source>
</evidence>
<reference evidence="8" key="1">
    <citation type="submission" date="2019-11" db="EMBL/GenBank/DDBJ databases">
        <title>Isolation and characterization of two novel species in the genus Thiomicrorhabdus.</title>
        <authorList>
            <person name="Mochizuki J."/>
            <person name="Kojima H."/>
            <person name="Fukui M."/>
        </authorList>
    </citation>
    <scope>NUCLEOTIDE SEQUENCE [LARGE SCALE GENOMIC DNA]</scope>
    <source>
        <strain evidence="8">AkT22</strain>
    </source>
</reference>
<dbReference type="AlphaFoldDB" id="A0A6F8PN87"/>
<evidence type="ECO:0000256" key="2">
    <source>
        <dbReference type="ARBA" id="ARBA00022692"/>
    </source>
</evidence>
<dbReference type="Proteomes" id="UP000501466">
    <property type="component" value="Chromosome"/>
</dbReference>
<dbReference type="EMBL" id="AP021888">
    <property type="protein sequence ID" value="BBP43583.1"/>
    <property type="molecule type" value="Genomic_DNA"/>
</dbReference>
<sequence>MLKILSLIVTVGVLLFGLALGVLNPTLVKFDAFFAVFELPLSVLLALTLVLGALLGALIVFAQVLKMRWLLKAQVRKNQKQADQLVQLTKEITQFKVGQKSLETSQNLTLN</sequence>
<evidence type="ECO:0000259" key="6">
    <source>
        <dbReference type="Pfam" id="PF06305"/>
    </source>
</evidence>
<dbReference type="InterPro" id="IPR010445">
    <property type="entry name" value="LapA_dom"/>
</dbReference>
<keyword evidence="1" id="KW-1003">Cell membrane</keyword>
<keyword evidence="8" id="KW-1185">Reference proteome</keyword>
<keyword evidence="3 5" id="KW-1133">Transmembrane helix</keyword>
<name>A0A6F8PN87_9GAMM</name>